<name>A0A0F9F867_9ZZZZ</name>
<organism evidence="2">
    <name type="scientific">marine sediment metagenome</name>
    <dbReference type="NCBI Taxonomy" id="412755"/>
    <lineage>
        <taxon>unclassified sequences</taxon>
        <taxon>metagenomes</taxon>
        <taxon>ecological metagenomes</taxon>
    </lineage>
</organism>
<feature type="transmembrane region" description="Helical" evidence="1">
    <location>
        <begin position="36"/>
        <end position="51"/>
    </location>
</feature>
<gene>
    <name evidence="2" type="ORF">LCGC14_1983240</name>
</gene>
<evidence type="ECO:0000256" key="1">
    <source>
        <dbReference type="SAM" id="Phobius"/>
    </source>
</evidence>
<evidence type="ECO:0008006" key="3">
    <source>
        <dbReference type="Google" id="ProtNLM"/>
    </source>
</evidence>
<proteinExistence type="predicted"/>
<reference evidence="2" key="1">
    <citation type="journal article" date="2015" name="Nature">
        <title>Complex archaea that bridge the gap between prokaryotes and eukaryotes.</title>
        <authorList>
            <person name="Spang A."/>
            <person name="Saw J.H."/>
            <person name="Jorgensen S.L."/>
            <person name="Zaremba-Niedzwiedzka K."/>
            <person name="Martijn J."/>
            <person name="Lind A.E."/>
            <person name="van Eijk R."/>
            <person name="Schleper C."/>
            <person name="Guy L."/>
            <person name="Ettema T.J."/>
        </authorList>
    </citation>
    <scope>NUCLEOTIDE SEQUENCE</scope>
</reference>
<keyword evidence="1" id="KW-1133">Transmembrane helix</keyword>
<comment type="caution">
    <text evidence="2">The sequence shown here is derived from an EMBL/GenBank/DDBJ whole genome shotgun (WGS) entry which is preliminary data.</text>
</comment>
<feature type="transmembrane region" description="Helical" evidence="1">
    <location>
        <begin position="143"/>
        <end position="161"/>
    </location>
</feature>
<feature type="transmembrane region" description="Helical" evidence="1">
    <location>
        <begin position="118"/>
        <end position="136"/>
    </location>
</feature>
<feature type="transmembrane region" description="Helical" evidence="1">
    <location>
        <begin position="63"/>
        <end position="82"/>
    </location>
</feature>
<sequence length="394" mass="44301">MKFDLGWLMEKWKLGCTNFTFDLLIAASLLTRLDSSVYLFVLLPVVLFRLLSQREISAVEKGVQTACLCLAPTLLVGGWLLWKLFYYGDILPNTFYAKVGSLNTFSKGLFYCAEFLRAYWLIPLLFLGLAALGTILKQSNRELKVLVLTVFVWCLYVARVGGDFMEFRFFVPVMPLIFVLVTWLLLRFVKPVGASVALAVMLVVGSWHHAKTYDNKGIESIRQLERHISDPGENWQAVGKVLDNLFGDESFQDGRSNVVIATTAAGAIPYYARLETIDMGGLNDRWVARHGAIVGARAGHQRIATLDYLVRRGVNLAIGVPLVTPRRAKVEPLAWVKRAAEAFRREAVAAGLAEDCRMVEIPLDDDYKITVLYLVANDHVDEIIRKHGLKTYRP</sequence>
<protein>
    <recommendedName>
        <fullName evidence="3">Glycosyltransferase RgtA/B/C/D-like domain-containing protein</fullName>
    </recommendedName>
</protein>
<dbReference type="EMBL" id="LAZR01022234">
    <property type="protein sequence ID" value="KKL82589.1"/>
    <property type="molecule type" value="Genomic_DNA"/>
</dbReference>
<keyword evidence="1" id="KW-0812">Transmembrane</keyword>
<dbReference type="AlphaFoldDB" id="A0A0F9F867"/>
<feature type="transmembrane region" description="Helical" evidence="1">
    <location>
        <begin position="167"/>
        <end position="185"/>
    </location>
</feature>
<evidence type="ECO:0000313" key="2">
    <source>
        <dbReference type="EMBL" id="KKL82589.1"/>
    </source>
</evidence>
<accession>A0A0F9F867</accession>
<keyword evidence="1" id="KW-0472">Membrane</keyword>